<feature type="region of interest" description="Disordered" evidence="1">
    <location>
        <begin position="119"/>
        <end position="170"/>
    </location>
</feature>
<organism evidence="2 3">
    <name type="scientific">Neonectria ditissima</name>
    <dbReference type="NCBI Taxonomy" id="78410"/>
    <lineage>
        <taxon>Eukaryota</taxon>
        <taxon>Fungi</taxon>
        <taxon>Dikarya</taxon>
        <taxon>Ascomycota</taxon>
        <taxon>Pezizomycotina</taxon>
        <taxon>Sordariomycetes</taxon>
        <taxon>Hypocreomycetidae</taxon>
        <taxon>Hypocreales</taxon>
        <taxon>Nectriaceae</taxon>
        <taxon>Neonectria</taxon>
    </lineage>
</organism>
<proteinExistence type="predicted"/>
<accession>A0A0N8H6Q0</accession>
<sequence>MSPDNTPADGLDAYDYRISLDTLKYIGLDDNAANIIWSRWVNLGIDEGREVDGGPVTFLSMARAYIRGAKEDASSDDDASWYTAMASIGVNESLQAAIMTPRCKDARYDGLIQIQAASRERSRAASRPGQTQRQSISPGSPIPTRFRTTSELLPGGPSLSPMTTSAPEVRASAPGHTVLYKGLFKTRADPLFNEEGQIVNLGCLSSSVNGDFHSRPWASSMVVDFEIANKYAHFAKVRDSNQLAVIVRVEIPNSALESLDDTQKLSTYWPSQGWKELVWKCRKGIRLRDEWTKFRNATLAIGTICGKPDMVINALDSPSDITHNMVLQGPRGDAIQYVFIGNQGEEFLERFMSSNITVHPMTRQVVEEMELKDS</sequence>
<dbReference type="OrthoDB" id="5429780at2759"/>
<protein>
    <submittedName>
        <fullName evidence="2">Uncharacterized protein</fullName>
    </submittedName>
</protein>
<reference evidence="2 3" key="1">
    <citation type="submission" date="2015-09" db="EMBL/GenBank/DDBJ databases">
        <title>Draft genome of a European isolate of the apple canker pathogen Neonectria ditissima.</title>
        <authorList>
            <person name="Gomez-Cortecero A."/>
            <person name="Harrison R.J."/>
            <person name="Armitage A.D."/>
        </authorList>
    </citation>
    <scope>NUCLEOTIDE SEQUENCE [LARGE SCALE GENOMIC DNA]</scope>
    <source>
        <strain evidence="2 3">R09/05</strain>
    </source>
</reference>
<dbReference type="Proteomes" id="UP000050424">
    <property type="component" value="Unassembled WGS sequence"/>
</dbReference>
<keyword evidence="3" id="KW-1185">Reference proteome</keyword>
<dbReference type="AlphaFoldDB" id="A0A0N8H6Q0"/>
<dbReference type="STRING" id="78410.A0A0N8H6Q0"/>
<evidence type="ECO:0000313" key="3">
    <source>
        <dbReference type="Proteomes" id="UP000050424"/>
    </source>
</evidence>
<evidence type="ECO:0000256" key="1">
    <source>
        <dbReference type="SAM" id="MobiDB-lite"/>
    </source>
</evidence>
<name>A0A0N8H6Q0_9HYPO</name>
<feature type="compositionally biased region" description="Polar residues" evidence="1">
    <location>
        <begin position="128"/>
        <end position="138"/>
    </location>
</feature>
<comment type="caution">
    <text evidence="2">The sequence shown here is derived from an EMBL/GenBank/DDBJ whole genome shotgun (WGS) entry which is preliminary data.</text>
</comment>
<gene>
    <name evidence="2" type="ORF">AK830_g6939</name>
</gene>
<dbReference type="EMBL" id="LKCW01000102">
    <property type="protein sequence ID" value="KPM39588.1"/>
    <property type="molecule type" value="Genomic_DNA"/>
</dbReference>
<evidence type="ECO:0000313" key="2">
    <source>
        <dbReference type="EMBL" id="KPM39588.1"/>
    </source>
</evidence>